<dbReference type="eggNOG" id="COG0607">
    <property type="taxonomic scope" value="Bacteria"/>
</dbReference>
<gene>
    <name evidence="2" type="ORF">GOHSU_25_00350</name>
</gene>
<dbReference type="Proteomes" id="UP000053405">
    <property type="component" value="Unassembled WGS sequence"/>
</dbReference>
<keyword evidence="3" id="KW-1185">Reference proteome</keyword>
<dbReference type="RefSeq" id="WP_005940673.1">
    <property type="nucleotide sequence ID" value="NZ_ATVK01000013.1"/>
</dbReference>
<feature type="domain" description="Rhodanese" evidence="1">
    <location>
        <begin position="4"/>
        <end position="93"/>
    </location>
</feature>
<evidence type="ECO:0000259" key="1">
    <source>
        <dbReference type="PROSITE" id="PS50206"/>
    </source>
</evidence>
<reference evidence="2 3" key="1">
    <citation type="submission" date="2012-12" db="EMBL/GenBank/DDBJ databases">
        <title>Whole genome shotgun sequence of Gordonia hirsuta NBRC 16056.</title>
        <authorList>
            <person name="Isaki-Nakamura S."/>
            <person name="Hosoyama A."/>
            <person name="Tsuchikane K."/>
            <person name="Katsumata H."/>
            <person name="Baba S."/>
            <person name="Yamazaki S."/>
            <person name="Fujita N."/>
        </authorList>
    </citation>
    <scope>NUCLEOTIDE SEQUENCE [LARGE SCALE GENOMIC DNA]</scope>
    <source>
        <strain evidence="2 3">NBRC 16056</strain>
    </source>
</reference>
<comment type="caution">
    <text evidence="2">The sequence shown here is derived from an EMBL/GenBank/DDBJ whole genome shotgun (WGS) entry which is preliminary data.</text>
</comment>
<proteinExistence type="predicted"/>
<dbReference type="OrthoDB" id="9800872at2"/>
<dbReference type="STRING" id="1121927.GOHSU_25_00350"/>
<dbReference type="InterPro" id="IPR052367">
    <property type="entry name" value="Thiosulfate_ST/Rhodanese-like"/>
</dbReference>
<dbReference type="Gene3D" id="3.40.250.10">
    <property type="entry name" value="Rhodanese-like domain"/>
    <property type="match status" value="1"/>
</dbReference>
<dbReference type="SUPFAM" id="SSF52821">
    <property type="entry name" value="Rhodanese/Cell cycle control phosphatase"/>
    <property type="match status" value="1"/>
</dbReference>
<dbReference type="Pfam" id="PF00581">
    <property type="entry name" value="Rhodanese"/>
    <property type="match status" value="1"/>
</dbReference>
<dbReference type="CDD" id="cd00158">
    <property type="entry name" value="RHOD"/>
    <property type="match status" value="1"/>
</dbReference>
<name>L7L9H8_9ACTN</name>
<organism evidence="2 3">
    <name type="scientific">Gordonia hirsuta DSM 44140 = NBRC 16056</name>
    <dbReference type="NCBI Taxonomy" id="1121927"/>
    <lineage>
        <taxon>Bacteria</taxon>
        <taxon>Bacillati</taxon>
        <taxon>Actinomycetota</taxon>
        <taxon>Actinomycetes</taxon>
        <taxon>Mycobacteriales</taxon>
        <taxon>Gordoniaceae</taxon>
        <taxon>Gordonia</taxon>
    </lineage>
</organism>
<dbReference type="InterPro" id="IPR036873">
    <property type="entry name" value="Rhodanese-like_dom_sf"/>
</dbReference>
<dbReference type="AlphaFoldDB" id="L7L9H8"/>
<dbReference type="EMBL" id="BANT01000025">
    <property type="protein sequence ID" value="GAC57800.1"/>
    <property type="molecule type" value="Genomic_DNA"/>
</dbReference>
<accession>L7L9H8</accession>
<protein>
    <recommendedName>
        <fullName evidence="1">Rhodanese domain-containing protein</fullName>
    </recommendedName>
</protein>
<dbReference type="PANTHER" id="PTHR45431">
    <property type="entry name" value="RHODANESE-LIKE DOMAIN-CONTAINING PROTEIN 15, CHLOROPLASTIC"/>
    <property type="match status" value="1"/>
</dbReference>
<evidence type="ECO:0000313" key="3">
    <source>
        <dbReference type="Proteomes" id="UP000053405"/>
    </source>
</evidence>
<evidence type="ECO:0000313" key="2">
    <source>
        <dbReference type="EMBL" id="GAC57800.1"/>
    </source>
</evidence>
<sequence length="94" mass="9675">MTGVDPAATILDVRTAAEYAMGHVDGAQLLDFSQGSVATVLADLDPAASYVLYCRSGNRSGQAVAVMRRAGFADLTNLGSVEEASQATGRPIVS</sequence>
<dbReference type="PANTHER" id="PTHR45431:SF3">
    <property type="entry name" value="RHODANESE-LIKE DOMAIN-CONTAINING PROTEIN 15, CHLOROPLASTIC"/>
    <property type="match status" value="1"/>
</dbReference>
<dbReference type="InterPro" id="IPR001763">
    <property type="entry name" value="Rhodanese-like_dom"/>
</dbReference>
<dbReference type="PROSITE" id="PS50206">
    <property type="entry name" value="RHODANESE_3"/>
    <property type="match status" value="1"/>
</dbReference>
<dbReference type="SMART" id="SM00450">
    <property type="entry name" value="RHOD"/>
    <property type="match status" value="1"/>
</dbReference>